<reference evidence="1" key="1">
    <citation type="journal article" date="2022" name="Biol. Control">
        <title>In silico genomic analysis of Rhodopseudomonas palustris strains revealed potential biocontrol agents and crop yield enhancers.</title>
        <authorList>
            <person name="Surachat K."/>
            <person name="Kantachote D."/>
            <person name="Deachamag P."/>
            <person name="Wonglapsuwan M."/>
        </authorList>
    </citation>
    <scope>NUCLEOTIDE SEQUENCE</scope>
    <source>
        <strain evidence="1">TLS06</strain>
    </source>
</reference>
<dbReference type="EMBL" id="CP076676">
    <property type="protein sequence ID" value="UYO38128.1"/>
    <property type="molecule type" value="Genomic_DNA"/>
</dbReference>
<dbReference type="AlphaFoldDB" id="A0AAX3DTH1"/>
<evidence type="ECO:0000313" key="1">
    <source>
        <dbReference type="EMBL" id="UYO38128.1"/>
    </source>
</evidence>
<sequence>MLKDDGVMLRHSIGRSDGPRLHQSLDRQIHLPGGCLPALPKVAERSYDAWFVVPCWMSG</sequence>
<gene>
    <name evidence="1" type="ORF">KQX62_15445</name>
</gene>
<dbReference type="Proteomes" id="UP001163166">
    <property type="component" value="Chromosome"/>
</dbReference>
<proteinExistence type="predicted"/>
<name>A0AAX3DTH1_RHOPL</name>
<protein>
    <submittedName>
        <fullName evidence="1">Uncharacterized protein</fullName>
    </submittedName>
</protein>
<accession>A0AAX3DTH1</accession>
<organism evidence="1 2">
    <name type="scientific">Rhodopseudomonas palustris</name>
    <dbReference type="NCBI Taxonomy" id="1076"/>
    <lineage>
        <taxon>Bacteria</taxon>
        <taxon>Pseudomonadati</taxon>
        <taxon>Pseudomonadota</taxon>
        <taxon>Alphaproteobacteria</taxon>
        <taxon>Hyphomicrobiales</taxon>
        <taxon>Nitrobacteraceae</taxon>
        <taxon>Rhodopseudomonas</taxon>
    </lineage>
</organism>
<evidence type="ECO:0000313" key="2">
    <source>
        <dbReference type="Proteomes" id="UP001163166"/>
    </source>
</evidence>